<dbReference type="Pfam" id="PF04290">
    <property type="entry name" value="DctQ"/>
    <property type="match status" value="1"/>
</dbReference>
<proteinExistence type="inferred from homology"/>
<keyword evidence="3" id="KW-1003">Cell membrane</keyword>
<dbReference type="PANTHER" id="PTHR35011">
    <property type="entry name" value="2,3-DIKETO-L-GULONATE TRAP TRANSPORTER SMALL PERMEASE PROTEIN YIAM"/>
    <property type="match status" value="1"/>
</dbReference>
<feature type="transmembrane region" description="Helical" evidence="9">
    <location>
        <begin position="36"/>
        <end position="60"/>
    </location>
</feature>
<keyword evidence="2 9" id="KW-0813">Transport</keyword>
<dbReference type="Proteomes" id="UP001169862">
    <property type="component" value="Unassembled WGS sequence"/>
</dbReference>
<evidence type="ECO:0000256" key="4">
    <source>
        <dbReference type="ARBA" id="ARBA00022519"/>
    </source>
</evidence>
<keyword evidence="7 9" id="KW-0472">Membrane</keyword>
<evidence type="ECO:0000256" key="7">
    <source>
        <dbReference type="ARBA" id="ARBA00023136"/>
    </source>
</evidence>
<comment type="function">
    <text evidence="9">Part of the tripartite ATP-independent periplasmic (TRAP) transport system.</text>
</comment>
<comment type="similarity">
    <text evidence="8 9">Belongs to the TRAP transporter small permease family.</text>
</comment>
<dbReference type="InterPro" id="IPR055348">
    <property type="entry name" value="DctQ"/>
</dbReference>
<reference evidence="11" key="1">
    <citation type="submission" date="2023-07" db="EMBL/GenBank/DDBJ databases">
        <title>Genome content predicts the carbon catabolic preferences of heterotrophic bacteria.</title>
        <authorList>
            <person name="Gralka M."/>
        </authorList>
    </citation>
    <scope>NUCLEOTIDE SEQUENCE</scope>
    <source>
        <strain evidence="11">I2M16</strain>
    </source>
</reference>
<accession>A0AAW7XGN7</accession>
<dbReference type="InterPro" id="IPR007387">
    <property type="entry name" value="TRAP_DctQ"/>
</dbReference>
<evidence type="ECO:0000313" key="12">
    <source>
        <dbReference type="Proteomes" id="UP001169862"/>
    </source>
</evidence>
<evidence type="ECO:0000313" key="11">
    <source>
        <dbReference type="EMBL" id="MDO6453381.1"/>
    </source>
</evidence>
<dbReference type="EMBL" id="JAUOPG010000004">
    <property type="protein sequence ID" value="MDO6453381.1"/>
    <property type="molecule type" value="Genomic_DNA"/>
</dbReference>
<evidence type="ECO:0000256" key="8">
    <source>
        <dbReference type="ARBA" id="ARBA00038436"/>
    </source>
</evidence>
<keyword evidence="6 9" id="KW-1133">Transmembrane helix</keyword>
<dbReference type="GeneID" id="89457834"/>
<gene>
    <name evidence="11" type="ORF">Q4490_07370</name>
</gene>
<feature type="transmembrane region" description="Helical" evidence="9">
    <location>
        <begin position="72"/>
        <end position="88"/>
    </location>
</feature>
<protein>
    <recommendedName>
        <fullName evidence="9">TRAP transporter small permease protein</fullName>
    </recommendedName>
</protein>
<feature type="transmembrane region" description="Helical" evidence="9">
    <location>
        <begin position="150"/>
        <end position="170"/>
    </location>
</feature>
<evidence type="ECO:0000256" key="1">
    <source>
        <dbReference type="ARBA" id="ARBA00004429"/>
    </source>
</evidence>
<dbReference type="PANTHER" id="PTHR35011:SF2">
    <property type="entry name" value="2,3-DIKETO-L-GULONATE TRAP TRANSPORTER SMALL PERMEASE PROTEIN YIAM"/>
    <property type="match status" value="1"/>
</dbReference>
<dbReference type="GO" id="GO:0015740">
    <property type="term" value="P:C4-dicarboxylate transport"/>
    <property type="evidence" value="ECO:0007669"/>
    <property type="project" value="TreeGrafter"/>
</dbReference>
<comment type="caution">
    <text evidence="11">The sequence shown here is derived from an EMBL/GenBank/DDBJ whole genome shotgun (WGS) entry which is preliminary data.</text>
</comment>
<dbReference type="GO" id="GO:0005886">
    <property type="term" value="C:plasma membrane"/>
    <property type="evidence" value="ECO:0007669"/>
    <property type="project" value="UniProtKB-SubCell"/>
</dbReference>
<dbReference type="AlphaFoldDB" id="A0AAW7XGN7"/>
<dbReference type="RefSeq" id="WP_178969533.1">
    <property type="nucleotide sequence ID" value="NZ_CAXPPA010000043.1"/>
</dbReference>
<evidence type="ECO:0000256" key="6">
    <source>
        <dbReference type="ARBA" id="ARBA00022989"/>
    </source>
</evidence>
<evidence type="ECO:0000259" key="10">
    <source>
        <dbReference type="Pfam" id="PF04290"/>
    </source>
</evidence>
<dbReference type="GO" id="GO:0022857">
    <property type="term" value="F:transmembrane transporter activity"/>
    <property type="evidence" value="ECO:0007669"/>
    <property type="project" value="UniProtKB-UniRule"/>
</dbReference>
<sequence length="200" mass="22170">MSKLPSNSDTDYAVVYPSSSPGVLGWLDLWIGRVEAFMLGAGVLLMATNTVANVVGRFVFQHSLFFTEEVNRILIVLITFAGLSYAARHGRHIRMSALYDALPQSWRKVLMIIMCLVTALVMSALAYFSTRYILSIAGSGRVLPALQVPVYWIYIWVPIGLGVTAIQYAMTAWQNLLSDDIYLSTDVKEAHADTVEETSL</sequence>
<evidence type="ECO:0000256" key="9">
    <source>
        <dbReference type="RuleBase" id="RU369079"/>
    </source>
</evidence>
<comment type="subunit">
    <text evidence="9">The complex comprises the extracytoplasmic solute receptor protein and the two transmembrane proteins.</text>
</comment>
<evidence type="ECO:0000256" key="3">
    <source>
        <dbReference type="ARBA" id="ARBA00022475"/>
    </source>
</evidence>
<feature type="transmembrane region" description="Helical" evidence="9">
    <location>
        <begin position="109"/>
        <end position="130"/>
    </location>
</feature>
<organism evidence="11 12">
    <name type="scientific">Neptunomonas phycophila</name>
    <dbReference type="NCBI Taxonomy" id="1572645"/>
    <lineage>
        <taxon>Bacteria</taxon>
        <taxon>Pseudomonadati</taxon>
        <taxon>Pseudomonadota</taxon>
        <taxon>Gammaproteobacteria</taxon>
        <taxon>Oceanospirillales</taxon>
        <taxon>Oceanospirillaceae</taxon>
        <taxon>Neptunomonas</taxon>
    </lineage>
</organism>
<evidence type="ECO:0000256" key="2">
    <source>
        <dbReference type="ARBA" id="ARBA00022448"/>
    </source>
</evidence>
<feature type="domain" description="Tripartite ATP-independent periplasmic transporters DctQ component" evidence="10">
    <location>
        <begin position="49"/>
        <end position="176"/>
    </location>
</feature>
<keyword evidence="5 9" id="KW-0812">Transmembrane</keyword>
<comment type="subcellular location">
    <subcellularLocation>
        <location evidence="1 9">Cell inner membrane</location>
        <topology evidence="1 9">Multi-pass membrane protein</topology>
    </subcellularLocation>
</comment>
<name>A0AAW7XGN7_9GAMM</name>
<keyword evidence="4 9" id="KW-0997">Cell inner membrane</keyword>
<evidence type="ECO:0000256" key="5">
    <source>
        <dbReference type="ARBA" id="ARBA00022692"/>
    </source>
</evidence>